<keyword evidence="3" id="KW-1185">Reference proteome</keyword>
<gene>
    <name evidence="2" type="ORF">pdam_00011062</name>
</gene>
<comment type="caution">
    <text evidence="2">The sequence shown here is derived from an EMBL/GenBank/DDBJ whole genome shotgun (WGS) entry which is preliminary data.</text>
</comment>
<dbReference type="EMBL" id="RCHS01000763">
    <property type="protein sequence ID" value="RMX56936.1"/>
    <property type="molecule type" value="Genomic_DNA"/>
</dbReference>
<organism evidence="2 3">
    <name type="scientific">Pocillopora damicornis</name>
    <name type="common">Cauliflower coral</name>
    <name type="synonym">Millepora damicornis</name>
    <dbReference type="NCBI Taxonomy" id="46731"/>
    <lineage>
        <taxon>Eukaryota</taxon>
        <taxon>Metazoa</taxon>
        <taxon>Cnidaria</taxon>
        <taxon>Anthozoa</taxon>
        <taxon>Hexacorallia</taxon>
        <taxon>Scleractinia</taxon>
        <taxon>Astrocoeniina</taxon>
        <taxon>Pocilloporidae</taxon>
        <taxon>Pocillopora</taxon>
    </lineage>
</organism>
<sequence length="182" mass="20744">MHLDQSASSTCHVPVTYCVRRSTFNLCHLRTIIHPCAASGTFSKPRRRRQRERGETKDLRSRATAQHTNLLPHQQHTQCHMTNNTKSSTYLKTQPRLNRTSIMKQSFLLCSSHHHCTNMNPMVLICLSPLFDLLIASFPHVLLKSGWPPVPNPILELQLVQLRLLLPIKPILALEFCVGDPL</sequence>
<protein>
    <submittedName>
        <fullName evidence="2">Uncharacterized protein</fullName>
    </submittedName>
</protein>
<accession>A0A3M6UTC8</accession>
<evidence type="ECO:0000313" key="2">
    <source>
        <dbReference type="EMBL" id="RMX56936.1"/>
    </source>
</evidence>
<dbReference type="Proteomes" id="UP000275408">
    <property type="component" value="Unassembled WGS sequence"/>
</dbReference>
<feature type="compositionally biased region" description="Basic and acidic residues" evidence="1">
    <location>
        <begin position="52"/>
        <end position="61"/>
    </location>
</feature>
<dbReference type="AlphaFoldDB" id="A0A3M6UTC8"/>
<evidence type="ECO:0000313" key="3">
    <source>
        <dbReference type="Proteomes" id="UP000275408"/>
    </source>
</evidence>
<proteinExistence type="predicted"/>
<evidence type="ECO:0000256" key="1">
    <source>
        <dbReference type="SAM" id="MobiDB-lite"/>
    </source>
</evidence>
<name>A0A3M6UTC8_POCDA</name>
<reference evidence="2 3" key="1">
    <citation type="journal article" date="2018" name="Sci. Rep.">
        <title>Comparative analysis of the Pocillopora damicornis genome highlights role of immune system in coral evolution.</title>
        <authorList>
            <person name="Cunning R."/>
            <person name="Bay R.A."/>
            <person name="Gillette P."/>
            <person name="Baker A.C."/>
            <person name="Traylor-Knowles N."/>
        </authorList>
    </citation>
    <scope>NUCLEOTIDE SEQUENCE [LARGE SCALE GENOMIC DNA]</scope>
    <source>
        <strain evidence="2">RSMAS</strain>
        <tissue evidence="2">Whole animal</tissue>
    </source>
</reference>
<feature type="region of interest" description="Disordered" evidence="1">
    <location>
        <begin position="41"/>
        <end position="66"/>
    </location>
</feature>